<feature type="non-terminal residue" evidence="2">
    <location>
        <position position="181"/>
    </location>
</feature>
<dbReference type="CDD" id="cd00038">
    <property type="entry name" value="CAP_ED"/>
    <property type="match status" value="1"/>
</dbReference>
<protein>
    <recommendedName>
        <fullName evidence="1">Cyclic nucleotide-binding domain-containing protein</fullName>
    </recommendedName>
</protein>
<dbReference type="InterPro" id="IPR000595">
    <property type="entry name" value="cNMP-bd_dom"/>
</dbReference>
<dbReference type="EMBL" id="GL192646">
    <property type="protein sequence ID" value="EFB27708.1"/>
    <property type="molecule type" value="Genomic_DNA"/>
</dbReference>
<dbReference type="InParanoid" id="D2HB18"/>
<dbReference type="PANTHER" id="PTHR23011:SF32">
    <property type="entry name" value="CYCLIC NUCLEOTIDE-BINDING DOMAIN-CONTAINING PROTEIN 1"/>
    <property type="match status" value="1"/>
</dbReference>
<dbReference type="AlphaFoldDB" id="D2HB18"/>
<organism evidence="2">
    <name type="scientific">Ailuropoda melanoleuca</name>
    <name type="common">Giant panda</name>
    <dbReference type="NCBI Taxonomy" id="9646"/>
    <lineage>
        <taxon>Eukaryota</taxon>
        <taxon>Metazoa</taxon>
        <taxon>Chordata</taxon>
        <taxon>Craniata</taxon>
        <taxon>Vertebrata</taxon>
        <taxon>Euteleostomi</taxon>
        <taxon>Mammalia</taxon>
        <taxon>Eutheria</taxon>
        <taxon>Laurasiatheria</taxon>
        <taxon>Carnivora</taxon>
        <taxon>Caniformia</taxon>
        <taxon>Ursidae</taxon>
        <taxon>Ailuropoda</taxon>
    </lineage>
</organism>
<proteinExistence type="predicted"/>
<dbReference type="Gene3D" id="2.60.120.10">
    <property type="entry name" value="Jelly Rolls"/>
    <property type="match status" value="1"/>
</dbReference>
<dbReference type="InterPro" id="IPR014710">
    <property type="entry name" value="RmlC-like_jellyroll"/>
</dbReference>
<feature type="non-terminal residue" evidence="2">
    <location>
        <position position="1"/>
    </location>
</feature>
<dbReference type="InterPro" id="IPR018490">
    <property type="entry name" value="cNMP-bd_dom_sf"/>
</dbReference>
<dbReference type="PANTHER" id="PTHR23011">
    <property type="entry name" value="CYCLIC NUCLEOTIDE-BINDING DOMAIN CONTAINING PROTEIN"/>
    <property type="match status" value="1"/>
</dbReference>
<dbReference type="SUPFAM" id="SSF51206">
    <property type="entry name" value="cAMP-binding domain-like"/>
    <property type="match status" value="1"/>
</dbReference>
<sequence length="181" mass="20981">YFLQLRQWSTFGTLEVATQTESEAKEYSVITEEDCEILKIPAKDYTRLKLEKIKLENKEKVKLILKCPYYEEWPILSIYELVALIKWKKFPPGHVIVESGKIISFVAYINSGYCDIYRSIVGLMKLQPKKVKKIQKLVCMGKLKEKESFGEISVLLQVPFTCTIVTGKEVEMAIIEDKDLF</sequence>
<feature type="domain" description="Cyclic nucleotide-binding" evidence="1">
    <location>
        <begin position="69"/>
        <end position="181"/>
    </location>
</feature>
<reference evidence="2" key="1">
    <citation type="journal article" date="2010" name="Nature">
        <title>The sequence and de novo assembly of the giant panda genome.</title>
        <authorList>
            <person name="Li R."/>
            <person name="Fan W."/>
            <person name="Tian G."/>
            <person name="Zhu H."/>
            <person name="He L."/>
            <person name="Cai J."/>
            <person name="Huang Q."/>
            <person name="Cai Q."/>
            <person name="Li B."/>
            <person name="Bai Y."/>
            <person name="Zhang Z."/>
            <person name="Zhang Y."/>
            <person name="Wang W."/>
            <person name="Li J."/>
            <person name="Wei F."/>
            <person name="Li H."/>
            <person name="Jian M."/>
            <person name="Li J."/>
            <person name="Zhang Z."/>
            <person name="Nielsen R."/>
            <person name="Li D."/>
            <person name="Gu W."/>
            <person name="Yang Z."/>
            <person name="Xuan Z."/>
            <person name="Ryder O.A."/>
            <person name="Leung F.C."/>
            <person name="Zhou Y."/>
            <person name="Cao J."/>
            <person name="Sun X."/>
            <person name="Fu Y."/>
            <person name="Fang X."/>
            <person name="Guo X."/>
            <person name="Wang B."/>
            <person name="Hou R."/>
            <person name="Shen F."/>
            <person name="Mu B."/>
            <person name="Ni P."/>
            <person name="Lin R."/>
            <person name="Qian W."/>
            <person name="Wang G."/>
            <person name="Yu C."/>
            <person name="Nie W."/>
            <person name="Wang J."/>
            <person name="Wu Z."/>
            <person name="Liang H."/>
            <person name="Min J."/>
            <person name="Wu Q."/>
            <person name="Cheng S."/>
            <person name="Ruan J."/>
            <person name="Wang M."/>
            <person name="Shi Z."/>
            <person name="Wen M."/>
            <person name="Liu B."/>
            <person name="Ren X."/>
            <person name="Zheng H."/>
            <person name="Dong D."/>
            <person name="Cook K."/>
            <person name="Shan G."/>
            <person name="Zhang H."/>
            <person name="Kosiol C."/>
            <person name="Xie X."/>
            <person name="Lu Z."/>
            <person name="Zheng H."/>
            <person name="Li Y."/>
            <person name="Steiner C.C."/>
            <person name="Lam T.T."/>
            <person name="Lin S."/>
            <person name="Zhang Q."/>
            <person name="Li G."/>
            <person name="Tian J."/>
            <person name="Gong T."/>
            <person name="Liu H."/>
            <person name="Zhang D."/>
            <person name="Fang L."/>
            <person name="Ye C."/>
            <person name="Zhang J."/>
            <person name="Hu W."/>
            <person name="Xu A."/>
            <person name="Ren Y."/>
            <person name="Zhang G."/>
            <person name="Bruford M.W."/>
            <person name="Li Q."/>
            <person name="Ma L."/>
            <person name="Guo Y."/>
            <person name="An N."/>
            <person name="Hu Y."/>
            <person name="Zheng Y."/>
            <person name="Shi Y."/>
            <person name="Li Z."/>
            <person name="Liu Q."/>
            <person name="Chen Y."/>
            <person name="Zhao J."/>
            <person name="Qu N."/>
            <person name="Zhao S."/>
            <person name="Tian F."/>
            <person name="Wang X."/>
            <person name="Wang H."/>
            <person name="Xu L."/>
            <person name="Liu X."/>
            <person name="Vinar T."/>
            <person name="Wang Y."/>
            <person name="Lam T.W."/>
            <person name="Yiu S.M."/>
            <person name="Liu S."/>
            <person name="Zhang H."/>
            <person name="Li D."/>
            <person name="Huang Y."/>
            <person name="Wang X."/>
            <person name="Yang G."/>
            <person name="Jiang Z."/>
            <person name="Wang J."/>
            <person name="Qin N."/>
            <person name="Li L."/>
            <person name="Li J."/>
            <person name="Bolund L."/>
            <person name="Kristiansen K."/>
            <person name="Wong G.K."/>
            <person name="Olson M."/>
            <person name="Zhang X."/>
            <person name="Li S."/>
            <person name="Yang H."/>
            <person name="Wang J."/>
            <person name="Wang J."/>
        </authorList>
    </citation>
    <scope>NUCLEOTIDE SEQUENCE [LARGE SCALE GENOMIC DNA]</scope>
</reference>
<evidence type="ECO:0000313" key="2">
    <source>
        <dbReference type="EMBL" id="EFB27708.1"/>
    </source>
</evidence>
<name>D2HB18_AILME</name>
<dbReference type="PROSITE" id="PS50042">
    <property type="entry name" value="CNMP_BINDING_3"/>
    <property type="match status" value="1"/>
</dbReference>
<evidence type="ECO:0000259" key="1">
    <source>
        <dbReference type="PROSITE" id="PS50042"/>
    </source>
</evidence>
<gene>
    <name evidence="2" type="ORF">PANDA_007682</name>
</gene>
<accession>D2HB18</accession>